<comment type="caution">
    <text evidence="1">The sequence shown here is derived from an EMBL/GenBank/DDBJ whole genome shotgun (WGS) entry which is preliminary data.</text>
</comment>
<accession>X1GZF2</accession>
<evidence type="ECO:0000313" key="1">
    <source>
        <dbReference type="EMBL" id="GAH46964.1"/>
    </source>
</evidence>
<proteinExistence type="predicted"/>
<protein>
    <recommendedName>
        <fullName evidence="2">DNA methylase adenine-specific domain-containing protein</fullName>
    </recommendedName>
</protein>
<dbReference type="AlphaFoldDB" id="X1GZF2"/>
<organism evidence="1">
    <name type="scientific">marine sediment metagenome</name>
    <dbReference type="NCBI Taxonomy" id="412755"/>
    <lineage>
        <taxon>unclassified sequences</taxon>
        <taxon>metagenomes</taxon>
        <taxon>ecological metagenomes</taxon>
    </lineage>
</organism>
<evidence type="ECO:0008006" key="2">
    <source>
        <dbReference type="Google" id="ProtNLM"/>
    </source>
</evidence>
<reference evidence="1" key="1">
    <citation type="journal article" date="2014" name="Front. Microbiol.">
        <title>High frequency of phylogenetically diverse reductive dehalogenase-homologous genes in deep subseafloor sedimentary metagenomes.</title>
        <authorList>
            <person name="Kawai M."/>
            <person name="Futagami T."/>
            <person name="Toyoda A."/>
            <person name="Takaki Y."/>
            <person name="Nishi S."/>
            <person name="Hori S."/>
            <person name="Arai W."/>
            <person name="Tsubouchi T."/>
            <person name="Morono Y."/>
            <person name="Uchiyama I."/>
            <person name="Ito T."/>
            <person name="Fujiyama A."/>
            <person name="Inagaki F."/>
            <person name="Takami H."/>
        </authorList>
    </citation>
    <scope>NUCLEOTIDE SEQUENCE</scope>
    <source>
        <strain evidence="1">Expedition CK06-06</strain>
    </source>
</reference>
<dbReference type="Gene3D" id="3.40.50.150">
    <property type="entry name" value="Vaccinia Virus protein VP39"/>
    <property type="match status" value="1"/>
</dbReference>
<dbReference type="InterPro" id="IPR029063">
    <property type="entry name" value="SAM-dependent_MTases_sf"/>
</dbReference>
<dbReference type="PRINTS" id="PR00507">
    <property type="entry name" value="N12N6MTFRASE"/>
</dbReference>
<name>X1GZF2_9ZZZZ</name>
<feature type="non-terminal residue" evidence="1">
    <location>
        <position position="1"/>
    </location>
</feature>
<sequence length="204" mass="23742">DELFHKHQELLESYIEAVKKDPWDYIGEMYTDLGLVSRGQNMTPKGIVDGMIKMVYDKENLDARLFTYQSYEQYLLEYYATQGVHPTHLRPMKFPLKTQLDPCVGTGRFLFETSLLYPEAPLVLFGVEIQLSLYRAGLVNMAIMSNHPYSIICANTLTLDVDKAGPYSSLWDLGNRWDPPDVSQYYWKATPPFKKYMEMRQKDE</sequence>
<gene>
    <name evidence="1" type="ORF">S03H2_15170</name>
</gene>
<dbReference type="SUPFAM" id="SSF53335">
    <property type="entry name" value="S-adenosyl-L-methionine-dependent methyltransferases"/>
    <property type="match status" value="1"/>
</dbReference>
<dbReference type="EMBL" id="BARU01007701">
    <property type="protein sequence ID" value="GAH46964.1"/>
    <property type="molecule type" value="Genomic_DNA"/>
</dbReference>